<dbReference type="GO" id="GO:0046417">
    <property type="term" value="P:chorismate metabolic process"/>
    <property type="evidence" value="ECO:0007669"/>
    <property type="project" value="InterPro"/>
</dbReference>
<evidence type="ECO:0000256" key="3">
    <source>
        <dbReference type="ARBA" id="ARBA00012404"/>
    </source>
</evidence>
<dbReference type="NCBIfam" id="TIGR01802">
    <property type="entry name" value="CM_pl-yst"/>
    <property type="match status" value="1"/>
</dbReference>
<evidence type="ECO:0000259" key="7">
    <source>
        <dbReference type="Pfam" id="PF01817"/>
    </source>
</evidence>
<dbReference type="PROSITE" id="PS51169">
    <property type="entry name" value="CHORISMATE_MUT_3"/>
    <property type="match status" value="1"/>
</dbReference>
<keyword evidence="5" id="KW-0057">Aromatic amino acid biosynthesis</keyword>
<keyword evidence="6" id="KW-0413">Isomerase</keyword>
<feature type="domain" description="Chorismate mutase" evidence="7">
    <location>
        <begin position="143"/>
        <end position="182"/>
    </location>
</feature>
<dbReference type="GO" id="GO:0005737">
    <property type="term" value="C:cytoplasm"/>
    <property type="evidence" value="ECO:0007669"/>
    <property type="project" value="TreeGrafter"/>
</dbReference>
<dbReference type="EMBL" id="AY389761">
    <property type="protein sequence ID" value="AAS21013.1"/>
    <property type="molecule type" value="mRNA"/>
</dbReference>
<dbReference type="PANTHER" id="PTHR21145">
    <property type="entry name" value="CHORISMATE MUTASE"/>
    <property type="match status" value="1"/>
</dbReference>
<dbReference type="InterPro" id="IPR008238">
    <property type="entry name" value="Chorismate_mutase_AroQ_euk"/>
</dbReference>
<dbReference type="Pfam" id="PF01817">
    <property type="entry name" value="CM_2"/>
    <property type="match status" value="1"/>
</dbReference>
<name>Q5YJM1_HYAOR</name>
<evidence type="ECO:0000313" key="8">
    <source>
        <dbReference type="EMBL" id="AAS21013.1"/>
    </source>
</evidence>
<protein>
    <recommendedName>
        <fullName evidence="3">chorismate mutase</fullName>
        <ecNumber evidence="3">5.4.99.5</ecNumber>
    </recommendedName>
</protein>
<evidence type="ECO:0000256" key="4">
    <source>
        <dbReference type="ARBA" id="ARBA00022605"/>
    </source>
</evidence>
<feature type="non-terminal residue" evidence="8">
    <location>
        <position position="1"/>
    </location>
</feature>
<dbReference type="PANTHER" id="PTHR21145:SF0">
    <property type="entry name" value="CHORISMATE MUTASE 1, CHLOROPLASTIC"/>
    <property type="match status" value="1"/>
</dbReference>
<comment type="catalytic activity">
    <reaction evidence="1">
        <text>chorismate = prephenate</text>
        <dbReference type="Rhea" id="RHEA:13897"/>
        <dbReference type="ChEBI" id="CHEBI:29748"/>
        <dbReference type="ChEBI" id="CHEBI:29934"/>
        <dbReference type="EC" id="5.4.99.5"/>
    </reaction>
</comment>
<reference evidence="8" key="1">
    <citation type="submission" date="2003-09" db="EMBL/GenBank/DDBJ databases">
        <title>Hyacinthus orientalis chorismate mutase (CM) mRNA, expressing during regeneration of floral buds in vitro.</title>
        <authorList>
            <person name="Fan J.H."/>
            <person name="Ma Y."/>
            <person name="Zhang X.S."/>
        </authorList>
    </citation>
    <scope>NUCLEOTIDE SEQUENCE</scope>
    <source>
        <tissue evidence="8">Regenerated floral bud</tissue>
    </source>
</reference>
<dbReference type="EC" id="5.4.99.5" evidence="3"/>
<organism evidence="8">
    <name type="scientific">Hyacinthus orientalis</name>
    <name type="common">Common hyacinth</name>
    <dbReference type="NCBI Taxonomy" id="82025"/>
    <lineage>
        <taxon>Eukaryota</taxon>
        <taxon>Viridiplantae</taxon>
        <taxon>Streptophyta</taxon>
        <taxon>Embryophyta</taxon>
        <taxon>Tracheophyta</taxon>
        <taxon>Spermatophyta</taxon>
        <taxon>Magnoliopsida</taxon>
        <taxon>Liliopsida</taxon>
        <taxon>Asparagales</taxon>
        <taxon>Hyacinthaceae</taxon>
        <taxon>Hyacinthoideae</taxon>
        <taxon>Hyacintheae</taxon>
        <taxon>Hyacinthus</taxon>
    </lineage>
</organism>
<dbReference type="InterPro" id="IPR002701">
    <property type="entry name" value="CM_II_prokaryot"/>
</dbReference>
<accession>Q5YJM1</accession>
<dbReference type="GO" id="GO:0004106">
    <property type="term" value="F:chorismate mutase activity"/>
    <property type="evidence" value="ECO:0007669"/>
    <property type="project" value="UniProtKB-EC"/>
</dbReference>
<dbReference type="InterPro" id="IPR037039">
    <property type="entry name" value="CM_AroQ_sf_eucaryotic"/>
</dbReference>
<dbReference type="UniPathway" id="UPA00120">
    <property type="reaction ID" value="UER00203"/>
</dbReference>
<evidence type="ECO:0000256" key="6">
    <source>
        <dbReference type="ARBA" id="ARBA00023235"/>
    </source>
</evidence>
<dbReference type="InterPro" id="IPR036263">
    <property type="entry name" value="Chorismate_II_sf"/>
</dbReference>
<evidence type="ECO:0000256" key="1">
    <source>
        <dbReference type="ARBA" id="ARBA00000824"/>
    </source>
</evidence>
<evidence type="ECO:0000256" key="5">
    <source>
        <dbReference type="ARBA" id="ARBA00023141"/>
    </source>
</evidence>
<proteinExistence type="evidence at transcript level"/>
<sequence>ISPASISSRVDESQSLTLDRIRHSLFVKKIALYLAFLREPNTVTTPIPMTRDVFTKDGSLVEFMVRETEKLHAQVGRYKSPDEHPFFPEDLSEPMLPPIQYPKVLHPVADSININKTIWEMYFSKLLPRLVKEGDDGNCGSSAVCDTICLQALSKRIHYGKFVAEAKYQEAPDVYQPAIRAQDGNQLMRLLTYESVEDAIKRTVEANAKAYGQEVMIGDESQKDEASTAYKIKPKLVARSLWESGIMPADKGSAGALLANKIGLDTDPIEKNTSEAIGALQRDLKIFEA</sequence>
<dbReference type="SUPFAM" id="SSF48600">
    <property type="entry name" value="Chorismate mutase II"/>
    <property type="match status" value="1"/>
</dbReference>
<comment type="pathway">
    <text evidence="2">Metabolic intermediate biosynthesis; prephenate biosynthesis; prephenate from chorismate: step 1/1.</text>
</comment>
<evidence type="ECO:0000256" key="2">
    <source>
        <dbReference type="ARBA" id="ARBA00004817"/>
    </source>
</evidence>
<keyword evidence="4" id="KW-0028">Amino-acid biosynthesis</keyword>
<dbReference type="GO" id="GO:0009073">
    <property type="term" value="P:aromatic amino acid family biosynthetic process"/>
    <property type="evidence" value="ECO:0007669"/>
    <property type="project" value="InterPro"/>
</dbReference>
<dbReference type="AlphaFoldDB" id="Q5YJM1"/>
<dbReference type="Gene3D" id="1.10.590.10">
    <property type="entry name" value="Chorismate mutase, AroQ class superfamily, eukaryotic"/>
    <property type="match status" value="1"/>
</dbReference>